<accession>A0A6C7DTF1</accession>
<feature type="region of interest" description="Disordered" evidence="1">
    <location>
        <begin position="72"/>
        <end position="98"/>
    </location>
</feature>
<keyword evidence="2" id="KW-0472">Membrane</keyword>
<sequence length="278" mass="30581">MSSEFELPEIVPATPDDTTDDVIDDSVAAELHAAEARDFVPAGDPDTDDELVDDDVSDDILEELRRADIDGPVVDLAPQDDTANARRRPRRSADYDPAPMPIPAQIPRVLGRKPRVRKVTRVVRHVDPWSVFKIALVASAVLYVIMLTAGVLLWNVAYATGTVDNVERFFESFGWETFSFNGGEIYHAAWIAGLFGVIGLTGLAVLAATLFNLITDLVGGMRFTVLEEEVVETRVSPMRRFVVRRAEPEVPAVVRDHSGSMIREAVVDDTGANVRPSR</sequence>
<dbReference type="KEGG" id="aym:YM304_00100"/>
<dbReference type="Pfam" id="PF12089">
    <property type="entry name" value="DUF3566"/>
    <property type="match status" value="1"/>
</dbReference>
<dbReference type="EMBL" id="AP012057">
    <property type="protein sequence ID" value="BAN00324.1"/>
    <property type="molecule type" value="Genomic_DNA"/>
</dbReference>
<evidence type="ECO:0000313" key="4">
    <source>
        <dbReference type="EMBL" id="BAN00324.1"/>
    </source>
</evidence>
<organism evidence="4 5">
    <name type="scientific">Ilumatobacter coccineus (strain NBRC 103263 / KCTC 29153 / YM16-304)</name>
    <dbReference type="NCBI Taxonomy" id="1313172"/>
    <lineage>
        <taxon>Bacteria</taxon>
        <taxon>Bacillati</taxon>
        <taxon>Actinomycetota</taxon>
        <taxon>Acidimicrobiia</taxon>
        <taxon>Acidimicrobiales</taxon>
        <taxon>Ilumatobacteraceae</taxon>
        <taxon>Ilumatobacter</taxon>
    </lineage>
</organism>
<reference evidence="4 5" key="1">
    <citation type="journal article" date="2013" name="Int. J. Syst. Evol. Microbiol.">
        <title>Ilumatobacter nonamiense sp. nov. and Ilumatobacter coccineum sp. nov., isolated from seashore sand.</title>
        <authorList>
            <person name="Matsumoto A."/>
            <person name="Kasai H."/>
            <person name="Matsuo Y."/>
            <person name="Shizuri Y."/>
            <person name="Ichikawa N."/>
            <person name="Fujita N."/>
            <person name="Omura S."/>
            <person name="Takahashi Y."/>
        </authorList>
    </citation>
    <scope>NUCLEOTIDE SEQUENCE [LARGE SCALE GENOMIC DNA]</scope>
    <source>
        <strain evidence="5">NBRC 103263 / KCTC 29153 / YM16-304</strain>
    </source>
</reference>
<feature type="region of interest" description="Disordered" evidence="1">
    <location>
        <begin position="1"/>
        <end position="21"/>
    </location>
</feature>
<evidence type="ECO:0000256" key="2">
    <source>
        <dbReference type="SAM" id="Phobius"/>
    </source>
</evidence>
<feature type="transmembrane region" description="Helical" evidence="2">
    <location>
        <begin position="188"/>
        <end position="214"/>
    </location>
</feature>
<keyword evidence="2" id="KW-0812">Transmembrane</keyword>
<dbReference type="OrthoDB" id="3240216at2"/>
<proteinExistence type="predicted"/>
<dbReference type="Proteomes" id="UP000011863">
    <property type="component" value="Chromosome"/>
</dbReference>
<dbReference type="InterPro" id="IPR021949">
    <property type="entry name" value="DUF3566_TM"/>
</dbReference>
<evidence type="ECO:0000259" key="3">
    <source>
        <dbReference type="Pfam" id="PF12089"/>
    </source>
</evidence>
<feature type="region of interest" description="Disordered" evidence="1">
    <location>
        <begin position="34"/>
        <end position="53"/>
    </location>
</feature>
<name>A0A6C7DTF1_ILUCY</name>
<evidence type="ECO:0000256" key="1">
    <source>
        <dbReference type="SAM" id="MobiDB-lite"/>
    </source>
</evidence>
<dbReference type="RefSeq" id="WP_015439572.1">
    <property type="nucleotide sequence ID" value="NC_020520.1"/>
</dbReference>
<keyword evidence="5" id="KW-1185">Reference proteome</keyword>
<gene>
    <name evidence="4" type="ORF">YM304_00100</name>
</gene>
<feature type="transmembrane region" description="Helical" evidence="2">
    <location>
        <begin position="131"/>
        <end position="154"/>
    </location>
</feature>
<protein>
    <recommendedName>
        <fullName evidence="3">DUF3566 domain-containing protein</fullName>
    </recommendedName>
</protein>
<evidence type="ECO:0000313" key="5">
    <source>
        <dbReference type="Proteomes" id="UP000011863"/>
    </source>
</evidence>
<dbReference type="AlphaFoldDB" id="A0A6C7DTF1"/>
<feature type="domain" description="DUF3566" evidence="3">
    <location>
        <begin position="117"/>
        <end position="225"/>
    </location>
</feature>
<keyword evidence="2" id="KW-1133">Transmembrane helix</keyword>